<gene>
    <name evidence="1" type="ORF">AVDCRST_MAG64-1825</name>
</gene>
<dbReference type="PIRSF" id="PIRSF020736">
    <property type="entry name" value="MiaE"/>
    <property type="match status" value="1"/>
</dbReference>
<dbReference type="GO" id="GO:0006400">
    <property type="term" value="P:tRNA modification"/>
    <property type="evidence" value="ECO:0007669"/>
    <property type="project" value="InterPro"/>
</dbReference>
<dbReference type="InterPro" id="IPR010386">
    <property type="entry name" value="tRNA-Hydrxlase_MiaE"/>
</dbReference>
<organism evidence="1">
    <name type="scientific">uncultured Phycisphaerae bacterium</name>
    <dbReference type="NCBI Taxonomy" id="904963"/>
    <lineage>
        <taxon>Bacteria</taxon>
        <taxon>Pseudomonadati</taxon>
        <taxon>Planctomycetota</taxon>
        <taxon>Phycisphaerae</taxon>
        <taxon>environmental samples</taxon>
    </lineage>
</organism>
<sequence length="206" mass="23136">MREADLPLKYTTPPAWAASALRQPLELLNDHAHLEKKAASNALELLNRWPEPRPPENWVAAMTAVARDEVEHLAVVCRLLARRGGRLTKQHSNPYAADLRALVRRGEGREELADRLLVSALIEARSCERFQLLADACGDAELAKLYRGLWASEHGHYRTFVQLAEEIEPANRVAGRWEQMLDAEAAIIARQPPGPRMHSGPHSLQR</sequence>
<dbReference type="GO" id="GO:0045301">
    <property type="term" value="F:tRNA 2-(methylsulfanyl)-N(6)-isopentenyladenosine(37) hydroxylase activity"/>
    <property type="evidence" value="ECO:0007669"/>
    <property type="project" value="InterPro"/>
</dbReference>
<name>A0A6J4P175_9BACT</name>
<dbReference type="PANTHER" id="PTHR42637:SF1">
    <property type="entry name" value="TRNA 2-(METHYLSULFANYL)-N(6)-ISOPENTENYLADENOSINE(37) HYDROXYLASE"/>
    <property type="match status" value="1"/>
</dbReference>
<dbReference type="SUPFAM" id="SSF47240">
    <property type="entry name" value="Ferritin-like"/>
    <property type="match status" value="1"/>
</dbReference>
<dbReference type="PANTHER" id="PTHR42637">
    <property type="entry name" value="TRNA-(MS[2]IO[6]A)-HYDROXYLASE"/>
    <property type="match status" value="1"/>
</dbReference>
<dbReference type="Gene3D" id="1.20.1260.10">
    <property type="match status" value="1"/>
</dbReference>
<dbReference type="Pfam" id="PF06175">
    <property type="entry name" value="MiaE"/>
    <property type="match status" value="1"/>
</dbReference>
<protein>
    <submittedName>
        <fullName evidence="1">tRNA-(Ms[2]io[6]A)-hydroxylase</fullName>
    </submittedName>
</protein>
<proteinExistence type="predicted"/>
<accession>A0A6J4P175</accession>
<dbReference type="EMBL" id="CADCUQ010000416">
    <property type="protein sequence ID" value="CAA9403000.1"/>
    <property type="molecule type" value="Genomic_DNA"/>
</dbReference>
<dbReference type="InterPro" id="IPR009078">
    <property type="entry name" value="Ferritin-like_SF"/>
</dbReference>
<dbReference type="AlphaFoldDB" id="A0A6J4P175"/>
<reference evidence="1" key="1">
    <citation type="submission" date="2020-02" db="EMBL/GenBank/DDBJ databases">
        <authorList>
            <person name="Meier V. D."/>
        </authorList>
    </citation>
    <scope>NUCLEOTIDE SEQUENCE</scope>
    <source>
        <strain evidence="1">AVDCRST_MAG64</strain>
    </source>
</reference>
<dbReference type="CDD" id="cd07910">
    <property type="entry name" value="MiaE"/>
    <property type="match status" value="1"/>
</dbReference>
<evidence type="ECO:0000313" key="1">
    <source>
        <dbReference type="EMBL" id="CAA9403000.1"/>
    </source>
</evidence>
<dbReference type="InterPro" id="IPR012347">
    <property type="entry name" value="Ferritin-like"/>
</dbReference>